<comment type="caution">
    <text evidence="1">The sequence shown here is derived from an EMBL/GenBank/DDBJ whole genome shotgun (WGS) entry which is preliminary data.</text>
</comment>
<sequence length="108" mass="11978">MNTSKARYDLKHKVTRIFLADYLLLKELSQRAGVSMAEALHKILTKQIKAEPVPELVTKPKLAFKSAAPDTYRTKILAAYGYLGSAAIATNGSKLPAFRIKPKGVRYD</sequence>
<dbReference type="AlphaFoldDB" id="X1JML1"/>
<reference evidence="1" key="1">
    <citation type="journal article" date="2014" name="Front. Microbiol.">
        <title>High frequency of phylogenetically diverse reductive dehalogenase-homologous genes in deep subseafloor sedimentary metagenomes.</title>
        <authorList>
            <person name="Kawai M."/>
            <person name="Futagami T."/>
            <person name="Toyoda A."/>
            <person name="Takaki Y."/>
            <person name="Nishi S."/>
            <person name="Hori S."/>
            <person name="Arai W."/>
            <person name="Tsubouchi T."/>
            <person name="Morono Y."/>
            <person name="Uchiyama I."/>
            <person name="Ito T."/>
            <person name="Fujiyama A."/>
            <person name="Inagaki F."/>
            <person name="Takami H."/>
        </authorList>
    </citation>
    <scope>NUCLEOTIDE SEQUENCE</scope>
    <source>
        <strain evidence="1">Expedition CK06-06</strain>
    </source>
</reference>
<name>X1JML1_9ZZZZ</name>
<organism evidence="1">
    <name type="scientific">marine sediment metagenome</name>
    <dbReference type="NCBI Taxonomy" id="412755"/>
    <lineage>
        <taxon>unclassified sequences</taxon>
        <taxon>metagenomes</taxon>
        <taxon>ecological metagenomes</taxon>
    </lineage>
</organism>
<protein>
    <submittedName>
        <fullName evidence="1">Uncharacterized protein</fullName>
    </submittedName>
</protein>
<dbReference type="EMBL" id="BARV01002718">
    <property type="protein sequence ID" value="GAH95327.1"/>
    <property type="molecule type" value="Genomic_DNA"/>
</dbReference>
<gene>
    <name evidence="1" type="ORF">S06H3_06864</name>
</gene>
<proteinExistence type="predicted"/>
<evidence type="ECO:0000313" key="1">
    <source>
        <dbReference type="EMBL" id="GAH95327.1"/>
    </source>
</evidence>
<accession>X1JML1</accession>